<feature type="transmembrane region" description="Helical" evidence="6">
    <location>
        <begin position="219"/>
        <end position="250"/>
    </location>
</feature>
<dbReference type="GO" id="GO:0005886">
    <property type="term" value="C:plasma membrane"/>
    <property type="evidence" value="ECO:0007669"/>
    <property type="project" value="UniProtKB-SubCell"/>
</dbReference>
<keyword evidence="2" id="KW-1003">Cell membrane</keyword>
<evidence type="ECO:0000256" key="2">
    <source>
        <dbReference type="ARBA" id="ARBA00022475"/>
    </source>
</evidence>
<keyword evidence="3 6" id="KW-0812">Transmembrane</keyword>
<dbReference type="InterPro" id="IPR043428">
    <property type="entry name" value="LivM-like"/>
</dbReference>
<name>A0A5C8PD49_9HYPH</name>
<sequence>MSGWANYIVFIIATGGFYALLALSLNLIWGGAGMVNLGLAGFFALGAYASALLTVSAGAPIVAGFVGALVVGAVGGYVVTMSTTRLRGDYLAIVTLGFAETIRLIANNEIWLTRGSDGISGIPGPFRAALGGWFNAAYAAGTVALVVLVWFLLRRLDLSPYGRALRAVREDQQVAQVAGKRILRFKIEAFAISAAIAALAGALYGHFNSYVAPDVFQPLITIYIFLAVAAGGVGRAAGAVLGAYLVIFFLEATRFAAAAIPDLSPVQHAAIREMLVGLALVLVLRWRPQGLLPEHIPPAPRPASTS</sequence>
<evidence type="ECO:0000256" key="4">
    <source>
        <dbReference type="ARBA" id="ARBA00022989"/>
    </source>
</evidence>
<reference evidence="7 8" key="1">
    <citation type="submission" date="2019-06" db="EMBL/GenBank/DDBJ databases">
        <title>New taxonomy in bacterial strain CC-CFT640, isolated from vineyard.</title>
        <authorList>
            <person name="Lin S.-Y."/>
            <person name="Tsai C.-F."/>
            <person name="Young C.-C."/>
        </authorList>
    </citation>
    <scope>NUCLEOTIDE SEQUENCE [LARGE SCALE GENOMIC DNA]</scope>
    <source>
        <strain evidence="7 8">CC-CFT640</strain>
    </source>
</reference>
<dbReference type="CDD" id="cd06581">
    <property type="entry name" value="TM_PBP1_LivM_like"/>
    <property type="match status" value="1"/>
</dbReference>
<dbReference type="Pfam" id="PF02653">
    <property type="entry name" value="BPD_transp_2"/>
    <property type="match status" value="1"/>
</dbReference>
<dbReference type="OrthoDB" id="9814461at2"/>
<evidence type="ECO:0000313" key="7">
    <source>
        <dbReference type="EMBL" id="TXL71040.1"/>
    </source>
</evidence>
<accession>A0A5C8PD49</accession>
<dbReference type="PANTHER" id="PTHR30482">
    <property type="entry name" value="HIGH-AFFINITY BRANCHED-CHAIN AMINO ACID TRANSPORT SYSTEM PERMEASE"/>
    <property type="match status" value="1"/>
</dbReference>
<dbReference type="Proteomes" id="UP000321638">
    <property type="component" value="Unassembled WGS sequence"/>
</dbReference>
<feature type="transmembrane region" description="Helical" evidence="6">
    <location>
        <begin position="132"/>
        <end position="153"/>
    </location>
</feature>
<evidence type="ECO:0000256" key="1">
    <source>
        <dbReference type="ARBA" id="ARBA00004651"/>
    </source>
</evidence>
<comment type="caution">
    <text evidence="7">The sequence shown here is derived from an EMBL/GenBank/DDBJ whole genome shotgun (WGS) entry which is preliminary data.</text>
</comment>
<proteinExistence type="predicted"/>
<gene>
    <name evidence="7" type="ORF">FHP25_31705</name>
</gene>
<dbReference type="GO" id="GO:0015658">
    <property type="term" value="F:branched-chain amino acid transmembrane transporter activity"/>
    <property type="evidence" value="ECO:0007669"/>
    <property type="project" value="InterPro"/>
</dbReference>
<evidence type="ECO:0000313" key="8">
    <source>
        <dbReference type="Proteomes" id="UP000321638"/>
    </source>
</evidence>
<keyword evidence="4 6" id="KW-1133">Transmembrane helix</keyword>
<feature type="transmembrane region" description="Helical" evidence="6">
    <location>
        <begin position="61"/>
        <end position="79"/>
    </location>
</feature>
<feature type="transmembrane region" description="Helical" evidence="6">
    <location>
        <begin position="189"/>
        <end position="207"/>
    </location>
</feature>
<feature type="transmembrane region" description="Helical" evidence="6">
    <location>
        <begin position="35"/>
        <end position="55"/>
    </location>
</feature>
<evidence type="ECO:0000256" key="6">
    <source>
        <dbReference type="SAM" id="Phobius"/>
    </source>
</evidence>
<dbReference type="InterPro" id="IPR001851">
    <property type="entry name" value="ABC_transp_permease"/>
</dbReference>
<dbReference type="PANTHER" id="PTHR30482:SF10">
    <property type="entry name" value="HIGH-AFFINITY BRANCHED-CHAIN AMINO ACID TRANSPORT PROTEIN BRAE"/>
    <property type="match status" value="1"/>
</dbReference>
<dbReference type="RefSeq" id="WP_147851021.1">
    <property type="nucleotide sequence ID" value="NZ_VDUZ01000049.1"/>
</dbReference>
<dbReference type="AlphaFoldDB" id="A0A5C8PD49"/>
<keyword evidence="5 6" id="KW-0472">Membrane</keyword>
<comment type="subcellular location">
    <subcellularLocation>
        <location evidence="1">Cell membrane</location>
        <topology evidence="1">Multi-pass membrane protein</topology>
    </subcellularLocation>
</comment>
<evidence type="ECO:0000256" key="5">
    <source>
        <dbReference type="ARBA" id="ARBA00023136"/>
    </source>
</evidence>
<evidence type="ECO:0000256" key="3">
    <source>
        <dbReference type="ARBA" id="ARBA00022692"/>
    </source>
</evidence>
<protein>
    <submittedName>
        <fullName evidence="7">Branched-chain amino acid ABC transporter permease</fullName>
    </submittedName>
</protein>
<keyword evidence="8" id="KW-1185">Reference proteome</keyword>
<dbReference type="EMBL" id="VDUZ01000049">
    <property type="protein sequence ID" value="TXL71040.1"/>
    <property type="molecule type" value="Genomic_DNA"/>
</dbReference>
<organism evidence="7 8">
    <name type="scientific">Vineibacter terrae</name>
    <dbReference type="NCBI Taxonomy" id="2586908"/>
    <lineage>
        <taxon>Bacteria</taxon>
        <taxon>Pseudomonadati</taxon>
        <taxon>Pseudomonadota</taxon>
        <taxon>Alphaproteobacteria</taxon>
        <taxon>Hyphomicrobiales</taxon>
        <taxon>Vineibacter</taxon>
    </lineage>
</organism>
<feature type="transmembrane region" description="Helical" evidence="6">
    <location>
        <begin position="6"/>
        <end position="28"/>
    </location>
</feature>